<dbReference type="EMBL" id="JANPWB010000015">
    <property type="protein sequence ID" value="KAJ1087748.1"/>
    <property type="molecule type" value="Genomic_DNA"/>
</dbReference>
<proteinExistence type="predicted"/>
<dbReference type="Proteomes" id="UP001066276">
    <property type="component" value="Chromosome 11"/>
</dbReference>
<keyword evidence="2" id="KW-1185">Reference proteome</keyword>
<evidence type="ECO:0000313" key="2">
    <source>
        <dbReference type="Proteomes" id="UP001066276"/>
    </source>
</evidence>
<gene>
    <name evidence="1" type="ORF">NDU88_000912</name>
</gene>
<protein>
    <submittedName>
        <fullName evidence="1">Uncharacterized protein</fullName>
    </submittedName>
</protein>
<dbReference type="AlphaFoldDB" id="A0AAV7LG21"/>
<comment type="caution">
    <text evidence="1">The sequence shown here is derived from an EMBL/GenBank/DDBJ whole genome shotgun (WGS) entry which is preliminary data.</text>
</comment>
<organism evidence="1 2">
    <name type="scientific">Pleurodeles waltl</name>
    <name type="common">Iberian ribbed newt</name>
    <dbReference type="NCBI Taxonomy" id="8319"/>
    <lineage>
        <taxon>Eukaryota</taxon>
        <taxon>Metazoa</taxon>
        <taxon>Chordata</taxon>
        <taxon>Craniata</taxon>
        <taxon>Vertebrata</taxon>
        <taxon>Euteleostomi</taxon>
        <taxon>Amphibia</taxon>
        <taxon>Batrachia</taxon>
        <taxon>Caudata</taxon>
        <taxon>Salamandroidea</taxon>
        <taxon>Salamandridae</taxon>
        <taxon>Pleurodelinae</taxon>
        <taxon>Pleurodeles</taxon>
    </lineage>
</organism>
<accession>A0AAV7LG21</accession>
<evidence type="ECO:0000313" key="1">
    <source>
        <dbReference type="EMBL" id="KAJ1087748.1"/>
    </source>
</evidence>
<sequence length="133" mass="15225">MFFFRTHSDCERRNLCNLVAQIQSGWVSGDRGSKCHRHEQQLVDMSAIEQTRPRSCHSSQLQAILHRTRNVSPTAGQQDSADCRGSVAEDLSSSTAGLHFRAKWNTFIRWVKAVQIQDCDEVERMGRSFWGRT</sequence>
<name>A0AAV7LG21_PLEWA</name>
<reference evidence="1" key="1">
    <citation type="journal article" date="2022" name="bioRxiv">
        <title>Sequencing and chromosome-scale assembly of the giantPleurodeles waltlgenome.</title>
        <authorList>
            <person name="Brown T."/>
            <person name="Elewa A."/>
            <person name="Iarovenko S."/>
            <person name="Subramanian E."/>
            <person name="Araus A.J."/>
            <person name="Petzold A."/>
            <person name="Susuki M."/>
            <person name="Suzuki K.-i.T."/>
            <person name="Hayashi T."/>
            <person name="Toyoda A."/>
            <person name="Oliveira C."/>
            <person name="Osipova E."/>
            <person name="Leigh N.D."/>
            <person name="Simon A."/>
            <person name="Yun M.H."/>
        </authorList>
    </citation>
    <scope>NUCLEOTIDE SEQUENCE</scope>
    <source>
        <strain evidence="1">20211129_DDA</strain>
        <tissue evidence="1">Liver</tissue>
    </source>
</reference>